<accession>A0A1K0ESR3</accession>
<dbReference type="Proteomes" id="UP000728106">
    <property type="component" value="Unassembled WGS sequence"/>
</dbReference>
<dbReference type="NCBIfam" id="NF003353">
    <property type="entry name" value="PRK04387.1"/>
    <property type="match status" value="1"/>
</dbReference>
<dbReference type="AlphaFoldDB" id="A0A1K0ESR3"/>
<dbReference type="OrthoDB" id="1649074at2"/>
<dbReference type="Gene3D" id="1.10.220.80">
    <property type="entry name" value="BH2638-like"/>
    <property type="match status" value="1"/>
</dbReference>
<evidence type="ECO:0000313" key="3">
    <source>
        <dbReference type="EMBL" id="MBJ7639148.1"/>
    </source>
</evidence>
<dbReference type="STRING" id="1583.IV69_GL001794"/>
<proteinExistence type="predicted"/>
<dbReference type="EMBL" id="JAAOCX010000002">
    <property type="protein sequence ID" value="MBJ7631910.1"/>
    <property type="molecule type" value="Genomic_DNA"/>
</dbReference>
<gene>
    <name evidence="1" type="ORF">H7R52_10665</name>
    <name evidence="3" type="ORF">HAU20_07110</name>
    <name evidence="2" type="ORF">HAU43_02160</name>
</gene>
<reference evidence="3 4" key="3">
    <citation type="journal article" date="2021" name="Int. J. Food Microbiol.">
        <title>Safety demonstration of a microbial species for use in the food chain: Weissella confusa.</title>
        <authorList>
            <person name="Bourdichon F."/>
            <person name="Patrone V."/>
            <person name="Fontana A."/>
            <person name="Milani G."/>
            <person name="Morelli L."/>
        </authorList>
    </citation>
    <scope>NUCLEOTIDE SEQUENCE [LARGE SCALE GENOMIC DNA]</scope>
    <source>
        <strain evidence="2">CCUG 30943</strain>
        <strain evidence="3 4">CCUG 43002</strain>
    </source>
</reference>
<sequence length="95" mass="10612">MVSGDKNFNYPMLDGWSTDDIIKVSALYSAVSAAYEGGVDRESLLTAYKDFKTVVPSKAEEKQLDREFGVESDYSIYRTIQAAQQASTKRLKMEG</sequence>
<dbReference type="InterPro" id="IPR007920">
    <property type="entry name" value="UPF0223"/>
</dbReference>
<evidence type="ECO:0000313" key="1">
    <source>
        <dbReference type="EMBL" id="MBC6499123.1"/>
    </source>
</evidence>
<organism evidence="3 4">
    <name type="scientific">Weissella confusa</name>
    <name type="common">Lactobacillus confusus</name>
    <dbReference type="NCBI Taxonomy" id="1583"/>
    <lineage>
        <taxon>Bacteria</taxon>
        <taxon>Bacillati</taxon>
        <taxon>Bacillota</taxon>
        <taxon>Bacilli</taxon>
        <taxon>Lactobacillales</taxon>
        <taxon>Lactobacillaceae</taxon>
        <taxon>Weissella</taxon>
    </lineage>
</organism>
<dbReference type="Proteomes" id="UP000650485">
    <property type="component" value="Unassembled WGS sequence"/>
</dbReference>
<name>A0A1K0ESR3_WEICO</name>
<comment type="caution">
    <text evidence="3">The sequence shown here is derived from an EMBL/GenBank/DDBJ whole genome shotgun (WGS) entry which is preliminary data.</text>
</comment>
<dbReference type="Pfam" id="PF05256">
    <property type="entry name" value="UPF0223"/>
    <property type="match status" value="1"/>
</dbReference>
<dbReference type="SUPFAM" id="SSF158504">
    <property type="entry name" value="BH2638-like"/>
    <property type="match status" value="1"/>
</dbReference>
<dbReference type="EMBL" id="JAAOCP010000007">
    <property type="protein sequence ID" value="MBJ7639148.1"/>
    <property type="molecule type" value="Genomic_DNA"/>
</dbReference>
<evidence type="ECO:0000313" key="4">
    <source>
        <dbReference type="Proteomes" id="UP000728106"/>
    </source>
</evidence>
<dbReference type="RefSeq" id="WP_003609339.1">
    <property type="nucleotide sequence ID" value="NZ_ALXH01000026.1"/>
</dbReference>
<dbReference type="PIRSF" id="PIRSF037260">
    <property type="entry name" value="UPF0223"/>
    <property type="match status" value="1"/>
</dbReference>
<keyword evidence="4" id="KW-1185">Reference proteome</keyword>
<dbReference type="EMBL" id="JACSZT010000008">
    <property type="protein sequence ID" value="MBC6499123.1"/>
    <property type="molecule type" value="Genomic_DNA"/>
</dbReference>
<dbReference type="Proteomes" id="UP000808038">
    <property type="component" value="Unassembled WGS sequence"/>
</dbReference>
<evidence type="ECO:0000313" key="2">
    <source>
        <dbReference type="EMBL" id="MBJ7631910.1"/>
    </source>
</evidence>
<reference evidence="1" key="2">
    <citation type="submission" date="2020-08" db="EMBL/GenBank/DDBJ databases">
        <title>Complete genome sequence of Weissella confusa strain FS54 provides insights into metabolic potential.</title>
        <authorList>
            <person name="Fhoula I."/>
            <person name="Najjari A."/>
            <person name="Lekired A."/>
            <person name="Bessrour-Aouam N."/>
            <person name="Jaballah S."/>
            <person name="Klibi N."/>
            <person name="Ouzari H.-I."/>
        </authorList>
    </citation>
    <scope>NUCLEOTIDE SEQUENCE</scope>
    <source>
        <strain evidence="1">FS54</strain>
    </source>
</reference>
<protein>
    <submittedName>
        <fullName evidence="3">UPF0223 family protein</fullName>
    </submittedName>
</protein>
<dbReference type="InterPro" id="IPR023324">
    <property type="entry name" value="BH2638-like_sf"/>
</dbReference>
<dbReference type="GeneID" id="57978872"/>
<reference evidence="3" key="1">
    <citation type="submission" date="2020-02" db="EMBL/GenBank/DDBJ databases">
        <authorList>
            <person name="Fontana A."/>
            <person name="Patrone V."/>
            <person name="Morelli L."/>
        </authorList>
    </citation>
    <scope>NUCLEOTIDE SEQUENCE</scope>
    <source>
        <strain evidence="2">CCUG 30943</strain>
        <strain evidence="3">CCUG 43002</strain>
    </source>
</reference>